<dbReference type="Proteomes" id="UP001321741">
    <property type="component" value="Chromosome"/>
</dbReference>
<dbReference type="Gene3D" id="2.40.100.20">
    <property type="match status" value="1"/>
</dbReference>
<sequence>MFLGVSILAAPAATLQLKMLNLTINGYHFTATLTNNSSAQALVDWIGPDGKTLELDDYAGMEKVGELGTSLPCNDQQTTTQAGDLILYQGDKFVIYYGPNSWNFTRLGQIDNLKVTDFKQILGNGGITVKLTIN</sequence>
<gene>
    <name evidence="2" type="ORF">KIM322_14670</name>
</gene>
<accession>A0ABM8BIR0</accession>
<protein>
    <recommendedName>
        <fullName evidence="1">Cyclophilin-like domain-containing protein</fullName>
    </recommendedName>
</protein>
<feature type="domain" description="Cyclophilin-like" evidence="1">
    <location>
        <begin position="22"/>
        <end position="131"/>
    </location>
</feature>
<proteinExistence type="predicted"/>
<keyword evidence="3" id="KW-1185">Reference proteome</keyword>
<reference evidence="2 3" key="1">
    <citation type="journal article" date="2023" name="Microbiol. Spectr.">
        <title>Symbiosis of Carpenter Bees with Uncharacterized Lactic Acid Bacteria Showing NAD Auxotrophy.</title>
        <authorList>
            <person name="Kawasaki S."/>
            <person name="Ozawa K."/>
            <person name="Mori T."/>
            <person name="Yamamoto A."/>
            <person name="Ito M."/>
            <person name="Ohkuma M."/>
            <person name="Sakamoto M."/>
            <person name="Matsutani M."/>
        </authorList>
    </citation>
    <scope>NUCLEOTIDE SEQUENCE [LARGE SCALE GENOMIC DNA]</scope>
    <source>
        <strain evidence="2 3">Kim32-2</strain>
    </source>
</reference>
<name>A0ABM8BIR0_9LACO</name>
<dbReference type="InterPro" id="IPR041183">
    <property type="entry name" value="Cyclophilin-like"/>
</dbReference>
<evidence type="ECO:0000313" key="2">
    <source>
        <dbReference type="EMBL" id="BDR61206.1"/>
    </source>
</evidence>
<dbReference type="EMBL" id="AP026803">
    <property type="protein sequence ID" value="BDR61206.1"/>
    <property type="molecule type" value="Genomic_DNA"/>
</dbReference>
<dbReference type="Pfam" id="PF18050">
    <property type="entry name" value="Cyclophil_like2"/>
    <property type="match status" value="1"/>
</dbReference>
<dbReference type="InterPro" id="IPR029000">
    <property type="entry name" value="Cyclophilin-like_dom_sf"/>
</dbReference>
<organism evidence="2 3">
    <name type="scientific">Lactobacillus xylocopicola</name>
    <dbReference type="NCBI Taxonomy" id="2976676"/>
    <lineage>
        <taxon>Bacteria</taxon>
        <taxon>Bacillati</taxon>
        <taxon>Bacillota</taxon>
        <taxon>Bacilli</taxon>
        <taxon>Lactobacillales</taxon>
        <taxon>Lactobacillaceae</taxon>
        <taxon>Lactobacillus</taxon>
    </lineage>
</organism>
<evidence type="ECO:0000259" key="1">
    <source>
        <dbReference type="Pfam" id="PF18050"/>
    </source>
</evidence>
<dbReference type="SUPFAM" id="SSF50891">
    <property type="entry name" value="Cyclophilin-like"/>
    <property type="match status" value="1"/>
</dbReference>
<evidence type="ECO:0000313" key="3">
    <source>
        <dbReference type="Proteomes" id="UP001321741"/>
    </source>
</evidence>